<gene>
    <name evidence="4" type="primary">pbpA</name>
    <name evidence="4" type="ORF">OXPF_28730</name>
</gene>
<keyword evidence="5" id="KW-1185">Reference proteome</keyword>
<dbReference type="GO" id="GO:0008658">
    <property type="term" value="F:penicillin binding"/>
    <property type="evidence" value="ECO:0007669"/>
    <property type="project" value="InterPro"/>
</dbReference>
<dbReference type="GO" id="GO:0005886">
    <property type="term" value="C:plasma membrane"/>
    <property type="evidence" value="ECO:0007669"/>
    <property type="project" value="TreeGrafter"/>
</dbReference>
<dbReference type="Gene3D" id="3.40.710.10">
    <property type="entry name" value="DD-peptidase/beta-lactamase superfamily"/>
    <property type="match status" value="1"/>
</dbReference>
<comment type="caution">
    <text evidence="4">The sequence shown here is derived from an EMBL/GenBank/DDBJ whole genome shotgun (WGS) entry which is preliminary data.</text>
</comment>
<organism evidence="4 5">
    <name type="scientific">Oxobacter pfennigii</name>
    <dbReference type="NCBI Taxonomy" id="36849"/>
    <lineage>
        <taxon>Bacteria</taxon>
        <taxon>Bacillati</taxon>
        <taxon>Bacillota</taxon>
        <taxon>Clostridia</taxon>
        <taxon>Eubacteriales</taxon>
        <taxon>Clostridiaceae</taxon>
        <taxon>Oxobacter</taxon>
    </lineage>
</organism>
<evidence type="ECO:0000313" key="5">
    <source>
        <dbReference type="Proteomes" id="UP000050326"/>
    </source>
</evidence>
<feature type="domain" description="Penicillin-binding protein transpeptidase" evidence="2">
    <location>
        <begin position="162"/>
        <end position="469"/>
    </location>
</feature>
<dbReference type="Proteomes" id="UP000050326">
    <property type="component" value="Unassembled WGS sequence"/>
</dbReference>
<sequence>MDDDKIRKKIIKVLIAFSFAFLLLIGYLSYFEIVDGESILTSQYNRRNRDRENDVLRGSIYDRDMTLIADSVRAEDGTQKRAYRKGFEYPYAPVIGYYSSVYGTSGIERYYANELLDAGILNPIRFIRDIMSKGDRKGNGLLLTIDSDLQKKAYDALGNNRGAVIAMDPKTGEVLCMTSKPVFNPLTIDKDWDIISKETEQGYFLNRALQPGLYPPGSTFKTVVAGKALETIDDIESKIYICEGNYRFDNYLLSDFNNNKHGEINIHDALAYSCNVTFGQIGVELGFDDMKSGAEDFGFNKRIDFDLPVAVSKYPDIDRTREDSLAQSAIGQFEVTATPFQMMLVAAAYANEGVVMKPFLVKAIADPYGWILNTTKPSVLLKPIEKETAEKVKAMMIDVVKKGTGQSAKISGIEVAGKTGTAEVGPNQPAHSWFIAFAPADDPKIALAVIVENGESGGIKAASVAREVIREYLAK</sequence>
<dbReference type="GO" id="GO:0071555">
    <property type="term" value="P:cell wall organization"/>
    <property type="evidence" value="ECO:0007669"/>
    <property type="project" value="TreeGrafter"/>
</dbReference>
<dbReference type="OrthoDB" id="9766847at2"/>
<evidence type="ECO:0000313" key="4">
    <source>
        <dbReference type="EMBL" id="KPU43432.1"/>
    </source>
</evidence>
<feature type="transmembrane region" description="Helical" evidence="1">
    <location>
        <begin position="12"/>
        <end position="31"/>
    </location>
</feature>
<dbReference type="InterPro" id="IPR050515">
    <property type="entry name" value="Beta-lactam/transpept"/>
</dbReference>
<dbReference type="PANTHER" id="PTHR30627:SF24">
    <property type="entry name" value="PENICILLIN-BINDING PROTEIN 4B"/>
    <property type="match status" value="1"/>
</dbReference>
<dbReference type="Pfam" id="PF21922">
    <property type="entry name" value="PBP_dimer_2"/>
    <property type="match status" value="1"/>
</dbReference>
<dbReference type="GO" id="GO:0071972">
    <property type="term" value="F:peptidoglycan L,D-transpeptidase activity"/>
    <property type="evidence" value="ECO:0007669"/>
    <property type="project" value="TreeGrafter"/>
</dbReference>
<keyword evidence="1" id="KW-0472">Membrane</keyword>
<evidence type="ECO:0000259" key="3">
    <source>
        <dbReference type="Pfam" id="PF21922"/>
    </source>
</evidence>
<evidence type="ECO:0000259" key="2">
    <source>
        <dbReference type="Pfam" id="PF00905"/>
    </source>
</evidence>
<name>A0A0N8NSZ8_9CLOT</name>
<dbReference type="PANTHER" id="PTHR30627">
    <property type="entry name" value="PEPTIDOGLYCAN D,D-TRANSPEPTIDASE"/>
    <property type="match status" value="1"/>
</dbReference>
<dbReference type="RefSeq" id="WP_054875875.1">
    <property type="nucleotide sequence ID" value="NZ_LKET01000039.1"/>
</dbReference>
<dbReference type="AlphaFoldDB" id="A0A0N8NSZ8"/>
<dbReference type="InterPro" id="IPR054120">
    <property type="entry name" value="PBPA_dimer"/>
</dbReference>
<keyword evidence="1" id="KW-1133">Transmembrane helix</keyword>
<dbReference type="EMBL" id="LKET01000039">
    <property type="protein sequence ID" value="KPU43432.1"/>
    <property type="molecule type" value="Genomic_DNA"/>
</dbReference>
<accession>A0A0N8NSZ8</accession>
<evidence type="ECO:0000256" key="1">
    <source>
        <dbReference type="SAM" id="Phobius"/>
    </source>
</evidence>
<dbReference type="STRING" id="36849.OXPF_28730"/>
<protein>
    <submittedName>
        <fullName evidence="4">Penicillin-binding protein A</fullName>
    </submittedName>
</protein>
<reference evidence="4 5" key="1">
    <citation type="submission" date="2015-09" db="EMBL/GenBank/DDBJ databases">
        <title>Genome sequence of Oxobacter pfennigii DSM 3222.</title>
        <authorList>
            <person name="Poehlein A."/>
            <person name="Bengelsdorf F.R."/>
            <person name="Schiel-Bengelsdorf B."/>
            <person name="Duerre P."/>
            <person name="Daniel R."/>
        </authorList>
    </citation>
    <scope>NUCLEOTIDE SEQUENCE [LARGE SCALE GENOMIC DNA]</scope>
    <source>
        <strain evidence="4 5">DSM 3222</strain>
    </source>
</reference>
<keyword evidence="1" id="KW-0812">Transmembrane</keyword>
<proteinExistence type="predicted"/>
<dbReference type="InterPro" id="IPR012338">
    <property type="entry name" value="Beta-lactam/transpept-like"/>
</dbReference>
<dbReference type="SUPFAM" id="SSF56601">
    <property type="entry name" value="beta-lactamase/transpeptidase-like"/>
    <property type="match status" value="1"/>
</dbReference>
<dbReference type="InterPro" id="IPR001460">
    <property type="entry name" value="PCN-bd_Tpept"/>
</dbReference>
<dbReference type="Gene3D" id="3.90.1310.10">
    <property type="entry name" value="Penicillin-binding protein 2a (Domain 2)"/>
    <property type="match status" value="1"/>
</dbReference>
<feature type="domain" description="Penicillin binding protein A dimerisation" evidence="3">
    <location>
        <begin position="57"/>
        <end position="136"/>
    </location>
</feature>
<dbReference type="Pfam" id="PF00905">
    <property type="entry name" value="Transpeptidase"/>
    <property type="match status" value="1"/>
</dbReference>